<protein>
    <submittedName>
        <fullName evidence="1">Uncharacterized protein</fullName>
    </submittedName>
</protein>
<reference evidence="1" key="1">
    <citation type="submission" date="2020-08" db="EMBL/GenBank/DDBJ databases">
        <title>Genome public.</title>
        <authorList>
            <person name="Liu C."/>
            <person name="Sun Q."/>
        </authorList>
    </citation>
    <scope>NUCLEOTIDE SEQUENCE</scope>
    <source>
        <strain evidence="1">BX7</strain>
    </source>
</reference>
<evidence type="ECO:0000313" key="1">
    <source>
        <dbReference type="EMBL" id="MBC8537080.1"/>
    </source>
</evidence>
<sequence length="165" mass="18685">MQLREELLLLRDLLQQADNKIGSLLQTLERPDGQSTAASAYETIYSLNTAEEIFKGKRPTGVIFEDGTREDLPTWKKVFEAILKHCNQNPQTHQALMDLRGKLLGRNRVLLGSEKGQMRSPIKIDRALYAESHYDTQTLLKILTGRILTAAGYDYSRIRIAVQNG</sequence>
<name>A0A926HVK4_9FIRM</name>
<organism evidence="1 2">
    <name type="scientific">Feifania hominis</name>
    <dbReference type="NCBI Taxonomy" id="2763660"/>
    <lineage>
        <taxon>Bacteria</taxon>
        <taxon>Bacillati</taxon>
        <taxon>Bacillota</taxon>
        <taxon>Clostridia</taxon>
        <taxon>Eubacteriales</taxon>
        <taxon>Feifaniaceae</taxon>
        <taxon>Feifania</taxon>
    </lineage>
</organism>
<accession>A0A926HVK4</accession>
<dbReference type="Proteomes" id="UP000620366">
    <property type="component" value="Unassembled WGS sequence"/>
</dbReference>
<dbReference type="AlphaFoldDB" id="A0A926HVK4"/>
<dbReference type="EMBL" id="JACRSP010000005">
    <property type="protein sequence ID" value="MBC8537080.1"/>
    <property type="molecule type" value="Genomic_DNA"/>
</dbReference>
<gene>
    <name evidence="1" type="ORF">H8695_10315</name>
</gene>
<proteinExistence type="predicted"/>
<keyword evidence="2" id="KW-1185">Reference proteome</keyword>
<comment type="caution">
    <text evidence="1">The sequence shown here is derived from an EMBL/GenBank/DDBJ whole genome shotgun (WGS) entry which is preliminary data.</text>
</comment>
<evidence type="ECO:0000313" key="2">
    <source>
        <dbReference type="Proteomes" id="UP000620366"/>
    </source>
</evidence>
<dbReference type="RefSeq" id="WP_249301329.1">
    <property type="nucleotide sequence ID" value="NZ_JACRSP010000005.1"/>
</dbReference>